<dbReference type="InterPro" id="IPR007554">
    <property type="entry name" value="Glycerophosphate_synth"/>
</dbReference>
<evidence type="ECO:0000256" key="5">
    <source>
        <dbReference type="ARBA" id="ARBA00022944"/>
    </source>
</evidence>
<dbReference type="InterPro" id="IPR051612">
    <property type="entry name" value="Teichoic_Acid_Biosynth"/>
</dbReference>
<keyword evidence="5" id="KW-0777">Teichoic acid biosynthesis</keyword>
<dbReference type="Gene3D" id="3.40.50.11820">
    <property type="match status" value="1"/>
</dbReference>
<protein>
    <recommendedName>
        <fullName evidence="9">Glycosyl transferase</fullName>
    </recommendedName>
</protein>
<dbReference type="PANTHER" id="PTHR37316">
    <property type="entry name" value="TEICHOIC ACID GLYCEROL-PHOSPHATE PRIMASE"/>
    <property type="match status" value="1"/>
</dbReference>
<evidence type="ECO:0000313" key="7">
    <source>
        <dbReference type="EMBL" id="MVQ49410.1"/>
    </source>
</evidence>
<evidence type="ECO:0000313" key="8">
    <source>
        <dbReference type="Proteomes" id="UP000473525"/>
    </source>
</evidence>
<dbReference type="GO" id="GO:0047355">
    <property type="term" value="F:CDP-glycerol glycerophosphotransferase activity"/>
    <property type="evidence" value="ECO:0007669"/>
    <property type="project" value="InterPro"/>
</dbReference>
<proteinExistence type="inferred from homology"/>
<dbReference type="GO" id="GO:0005886">
    <property type="term" value="C:plasma membrane"/>
    <property type="evidence" value="ECO:0007669"/>
    <property type="project" value="UniProtKB-SubCell"/>
</dbReference>
<keyword evidence="3" id="KW-1003">Cell membrane</keyword>
<accession>A0A6L6XQJ3</accession>
<evidence type="ECO:0000256" key="1">
    <source>
        <dbReference type="ARBA" id="ARBA00004202"/>
    </source>
</evidence>
<evidence type="ECO:0008006" key="9">
    <source>
        <dbReference type="Google" id="ProtNLM"/>
    </source>
</evidence>
<sequence>MESVVNRLLTYLIGLINQYVPKSSSVLLVGTPPEEANIVEIGRQASRWRGGRVYWVDAPDDDYLAALGIRGQDIVRILSRHRGRVLWRFLRARIVFFTHGVLGQPAPAPTQLVVNLWHGEGPKGGGKLFPTRRLKSQPASMMVGQCSAMSDYMADLGDIDPGRMRWLGYPRSDQLRRGVAAERLEALGIERPYVVWMPTYRRAGTPEGGVAWSNTTDVASDEGLGSGLVDAVGLLQDQGLAVIVKPHPLDIVNREVPGAITIDDGTLRRAGIGLYELLGSAAGLISDYSAVWVDFLVTDRPIAFHVADEPAFRSGRGALPPAFDMPLPGPDLSAAGALEDFIRDLSGTATAWPAERARVRAALGLHEEPGSAERVWRTVLSELRRCGGRCPAAM</sequence>
<evidence type="ECO:0000256" key="3">
    <source>
        <dbReference type="ARBA" id="ARBA00022475"/>
    </source>
</evidence>
<dbReference type="Proteomes" id="UP000473525">
    <property type="component" value="Unassembled WGS sequence"/>
</dbReference>
<evidence type="ECO:0000256" key="6">
    <source>
        <dbReference type="ARBA" id="ARBA00023136"/>
    </source>
</evidence>
<evidence type="ECO:0000256" key="2">
    <source>
        <dbReference type="ARBA" id="ARBA00010488"/>
    </source>
</evidence>
<dbReference type="InterPro" id="IPR043149">
    <property type="entry name" value="TagF_N"/>
</dbReference>
<dbReference type="Gene3D" id="3.40.50.12580">
    <property type="match status" value="1"/>
</dbReference>
<keyword evidence="8" id="KW-1185">Reference proteome</keyword>
<comment type="similarity">
    <text evidence="2">Belongs to the CDP-glycerol glycerophosphotransferase family.</text>
</comment>
<reference evidence="7 8" key="1">
    <citation type="submission" date="2019-12" db="EMBL/GenBank/DDBJ databases">
        <authorList>
            <person name="Huq M.A."/>
        </authorList>
    </citation>
    <scope>NUCLEOTIDE SEQUENCE [LARGE SCALE GENOMIC DNA]</scope>
    <source>
        <strain evidence="7 8">MAH-18</strain>
    </source>
</reference>
<comment type="subcellular location">
    <subcellularLocation>
        <location evidence="1">Cell membrane</location>
        <topology evidence="1">Peripheral membrane protein</topology>
    </subcellularLocation>
</comment>
<dbReference type="Pfam" id="PF04464">
    <property type="entry name" value="Glyphos_transf"/>
    <property type="match status" value="1"/>
</dbReference>
<dbReference type="AlphaFoldDB" id="A0A6L6XQJ3"/>
<name>A0A6L6XQJ3_9ACTN</name>
<dbReference type="EMBL" id="WSEK01000004">
    <property type="protein sequence ID" value="MVQ49410.1"/>
    <property type="molecule type" value="Genomic_DNA"/>
</dbReference>
<dbReference type="InterPro" id="IPR043148">
    <property type="entry name" value="TagF_C"/>
</dbReference>
<keyword evidence="4" id="KW-0808">Transferase</keyword>
<gene>
    <name evidence="7" type="ORF">GON03_09470</name>
</gene>
<evidence type="ECO:0000256" key="4">
    <source>
        <dbReference type="ARBA" id="ARBA00022679"/>
    </source>
</evidence>
<comment type="caution">
    <text evidence="7">The sequence shown here is derived from an EMBL/GenBank/DDBJ whole genome shotgun (WGS) entry which is preliminary data.</text>
</comment>
<organism evidence="7 8">
    <name type="scientific">Nocardioides agri</name>
    <dbReference type="NCBI Taxonomy" id="2682843"/>
    <lineage>
        <taxon>Bacteria</taxon>
        <taxon>Bacillati</taxon>
        <taxon>Actinomycetota</taxon>
        <taxon>Actinomycetes</taxon>
        <taxon>Propionibacteriales</taxon>
        <taxon>Nocardioidaceae</taxon>
        <taxon>Nocardioides</taxon>
    </lineage>
</organism>
<dbReference type="GO" id="GO:0019350">
    <property type="term" value="P:teichoic acid biosynthetic process"/>
    <property type="evidence" value="ECO:0007669"/>
    <property type="project" value="UniProtKB-KW"/>
</dbReference>
<keyword evidence="6" id="KW-0472">Membrane</keyword>
<dbReference type="PANTHER" id="PTHR37316:SF3">
    <property type="entry name" value="TEICHOIC ACID GLYCEROL-PHOSPHATE TRANSFERASE"/>
    <property type="match status" value="1"/>
</dbReference>